<evidence type="ECO:0000313" key="2">
    <source>
        <dbReference type="Proteomes" id="UP001143480"/>
    </source>
</evidence>
<reference evidence="1" key="2">
    <citation type="submission" date="2023-01" db="EMBL/GenBank/DDBJ databases">
        <authorList>
            <person name="Sun Q."/>
            <person name="Evtushenko L."/>
        </authorList>
    </citation>
    <scope>NUCLEOTIDE SEQUENCE</scope>
    <source>
        <strain evidence="1">VKM Ac-1321</strain>
    </source>
</reference>
<proteinExistence type="predicted"/>
<dbReference type="RefSeq" id="WP_261964957.1">
    <property type="nucleotide sequence ID" value="NZ_BAAAXA010000001.1"/>
</dbReference>
<protein>
    <submittedName>
        <fullName evidence="1">Uncharacterized protein</fullName>
    </submittedName>
</protein>
<evidence type="ECO:0000313" key="1">
    <source>
        <dbReference type="EMBL" id="GLL01500.1"/>
    </source>
</evidence>
<reference evidence="1" key="1">
    <citation type="journal article" date="2014" name="Int. J. Syst. Evol. Microbiol.">
        <title>Complete genome sequence of Corynebacterium casei LMG S-19264T (=DSM 44701T), isolated from a smear-ripened cheese.</title>
        <authorList>
            <consortium name="US DOE Joint Genome Institute (JGI-PGF)"/>
            <person name="Walter F."/>
            <person name="Albersmeier A."/>
            <person name="Kalinowski J."/>
            <person name="Ruckert C."/>
        </authorList>
    </citation>
    <scope>NUCLEOTIDE SEQUENCE</scope>
    <source>
        <strain evidence="1">VKM Ac-1321</strain>
    </source>
</reference>
<gene>
    <name evidence="1" type="ORF">GCM10017581_032410</name>
</gene>
<name>A0A9W6KIM0_9ACTN</name>
<sequence length="202" mass="22188">MPAAVVELSGASPIRSAAHPRSQLRLAVRPREATENDEHQRAEWGDDWEPPYSWRAVAPADRSLLGMMSYPRRPAAAWEGFERNLRETLATLPVDLAVLDPYAWDVTWIISQAGGDEFVQGYFARLDSGRVATFETRAAAEADHGLRVPHPTAQDGLHVAELALTEIRSWGLPGPAGLRCEAWTDGGYRLDEFGLGLTSGRA</sequence>
<keyword evidence="2" id="KW-1185">Reference proteome</keyword>
<dbReference type="AlphaFoldDB" id="A0A9W6KIM0"/>
<accession>A0A9W6KIM0</accession>
<organism evidence="1 2">
    <name type="scientific">Dactylosporangium matsuzakiense</name>
    <dbReference type="NCBI Taxonomy" id="53360"/>
    <lineage>
        <taxon>Bacteria</taxon>
        <taxon>Bacillati</taxon>
        <taxon>Actinomycetota</taxon>
        <taxon>Actinomycetes</taxon>
        <taxon>Micromonosporales</taxon>
        <taxon>Micromonosporaceae</taxon>
        <taxon>Dactylosporangium</taxon>
    </lineage>
</organism>
<dbReference type="Proteomes" id="UP001143480">
    <property type="component" value="Unassembled WGS sequence"/>
</dbReference>
<comment type="caution">
    <text evidence="1">The sequence shown here is derived from an EMBL/GenBank/DDBJ whole genome shotgun (WGS) entry which is preliminary data.</text>
</comment>
<dbReference type="EMBL" id="BSFP01000016">
    <property type="protein sequence ID" value="GLL01500.1"/>
    <property type="molecule type" value="Genomic_DNA"/>
</dbReference>